<accession>A0ACC8XH55</accession>
<proteinExistence type="predicted"/>
<dbReference type="EMBL" id="LJHD01000163">
    <property type="protein sequence ID" value="ONI43136.1"/>
    <property type="molecule type" value="Genomic_DNA"/>
</dbReference>
<evidence type="ECO:0000313" key="1">
    <source>
        <dbReference type="EMBL" id="ONI43136.1"/>
    </source>
</evidence>
<sequence length="177" mass="19516">MKKVIVYVAMSLDGYIADKGGEVTFLRGDGTDPENMGSYSDFYDNIGEVIMGYTTYNQIVTELAPDSYPYAGKKSYIFTTKNLENKQDIIFTSKSIKDVINELKASGTDGDIWINGGASVISTVLKQGLADELIVSVIPTILGDGIKLFQDIENEIRLTLVSNETFNGIVELKYITR</sequence>
<protein>
    <submittedName>
        <fullName evidence="1">Uncharacterized protein</fullName>
    </submittedName>
</protein>
<organism evidence="1 2">
    <name type="scientific">Candidatus Epulonipiscium fishelsonii</name>
    <dbReference type="NCBI Taxonomy" id="77094"/>
    <lineage>
        <taxon>Bacteria</taxon>
        <taxon>Bacillati</taxon>
        <taxon>Bacillota</taxon>
        <taxon>Clostridia</taxon>
        <taxon>Lachnospirales</taxon>
        <taxon>Lachnospiraceae</taxon>
        <taxon>Candidatus Epulonipiscium</taxon>
    </lineage>
</organism>
<comment type="caution">
    <text evidence="1">The sequence shown here is derived from an EMBL/GenBank/DDBJ whole genome shotgun (WGS) entry which is preliminary data.</text>
</comment>
<gene>
    <name evidence="1" type="ORF">AN640_06625</name>
</gene>
<reference evidence="1" key="1">
    <citation type="submission" date="2016-08" db="EMBL/GenBank/DDBJ databases">
        <authorList>
            <person name="Ngugi D.K."/>
            <person name="Miyake S."/>
            <person name="Stingl U."/>
        </authorList>
    </citation>
    <scope>NUCLEOTIDE SEQUENCE</scope>
    <source>
        <strain evidence="1">SCG-D08WGA-EpuloA1</strain>
    </source>
</reference>
<keyword evidence="2" id="KW-1185">Reference proteome</keyword>
<name>A0ACC8XH55_9FIRM</name>
<evidence type="ECO:0000313" key="2">
    <source>
        <dbReference type="Proteomes" id="UP000188637"/>
    </source>
</evidence>
<dbReference type="Proteomes" id="UP000188637">
    <property type="component" value="Unassembled WGS sequence"/>
</dbReference>